<dbReference type="PANTHER" id="PTHR33164:SF106">
    <property type="entry name" value="TRANSCRIPTIONAL REGULATORY PROTEIN"/>
    <property type="match status" value="1"/>
</dbReference>
<dbReference type="InterPro" id="IPR039422">
    <property type="entry name" value="MarR/SlyA-like"/>
</dbReference>
<evidence type="ECO:0000313" key="3">
    <source>
        <dbReference type="Proteomes" id="UP000217103"/>
    </source>
</evidence>
<keyword evidence="2" id="KW-0238">DNA-binding</keyword>
<dbReference type="InterPro" id="IPR036388">
    <property type="entry name" value="WH-like_DNA-bd_sf"/>
</dbReference>
<dbReference type="Pfam" id="PF01047">
    <property type="entry name" value="MarR"/>
    <property type="match status" value="1"/>
</dbReference>
<dbReference type="PROSITE" id="PS50995">
    <property type="entry name" value="HTH_MARR_2"/>
    <property type="match status" value="1"/>
</dbReference>
<dbReference type="AlphaFoldDB" id="A0A1H1BFE2"/>
<evidence type="ECO:0000259" key="1">
    <source>
        <dbReference type="PROSITE" id="PS50995"/>
    </source>
</evidence>
<name>A0A1H1BFE2_9ACTN</name>
<dbReference type="SUPFAM" id="SSF46785">
    <property type="entry name" value="Winged helix' DNA-binding domain"/>
    <property type="match status" value="1"/>
</dbReference>
<dbReference type="SMART" id="SM00347">
    <property type="entry name" value="HTH_MARR"/>
    <property type="match status" value="1"/>
</dbReference>
<dbReference type="PANTHER" id="PTHR33164">
    <property type="entry name" value="TRANSCRIPTIONAL REGULATOR, MARR FAMILY"/>
    <property type="match status" value="1"/>
</dbReference>
<accession>A0A1H1BFE2</accession>
<keyword evidence="3" id="KW-1185">Reference proteome</keyword>
<dbReference type="Gene3D" id="1.10.10.10">
    <property type="entry name" value="Winged helix-like DNA-binding domain superfamily/Winged helix DNA-binding domain"/>
    <property type="match status" value="1"/>
</dbReference>
<reference evidence="2 3" key="1">
    <citation type="submission" date="2016-10" db="EMBL/GenBank/DDBJ databases">
        <authorList>
            <person name="de Groot N.N."/>
        </authorList>
    </citation>
    <scope>NUCLEOTIDE SEQUENCE [LARGE SCALE GENOMIC DNA]</scope>
    <source>
        <strain evidence="2 3">DSM 43794</strain>
    </source>
</reference>
<organism evidence="2 3">
    <name type="scientific">Thermostaphylospora chromogena</name>
    <dbReference type="NCBI Taxonomy" id="35622"/>
    <lineage>
        <taxon>Bacteria</taxon>
        <taxon>Bacillati</taxon>
        <taxon>Actinomycetota</taxon>
        <taxon>Actinomycetes</taxon>
        <taxon>Streptosporangiales</taxon>
        <taxon>Thermomonosporaceae</taxon>
        <taxon>Thermostaphylospora</taxon>
    </lineage>
</organism>
<dbReference type="EMBL" id="FNKK01000002">
    <property type="protein sequence ID" value="SDQ50500.1"/>
    <property type="molecule type" value="Genomic_DNA"/>
</dbReference>
<dbReference type="Proteomes" id="UP000217103">
    <property type="component" value="Unassembled WGS sequence"/>
</dbReference>
<dbReference type="InterPro" id="IPR000835">
    <property type="entry name" value="HTH_MarR-typ"/>
</dbReference>
<dbReference type="InterPro" id="IPR036390">
    <property type="entry name" value="WH_DNA-bd_sf"/>
</dbReference>
<protein>
    <submittedName>
        <fullName evidence="2">DNA-binding transcriptional regulator, MarR family</fullName>
    </submittedName>
</protein>
<dbReference type="GO" id="GO:0003677">
    <property type="term" value="F:DNA binding"/>
    <property type="evidence" value="ECO:0007669"/>
    <property type="project" value="UniProtKB-KW"/>
</dbReference>
<proteinExistence type="predicted"/>
<evidence type="ECO:0000313" key="2">
    <source>
        <dbReference type="EMBL" id="SDQ50500.1"/>
    </source>
</evidence>
<sequence length="146" mass="16115">MALYSENRQAAAQAVLFHAAVASRAGLNVTDVTCLALLDKEGPMTAGQLARRTGLSKGGAITAVIDRLEKGGFARRRRDAVDRRQVIVELVRDGAYAELQGIFERFSKAYTALIEEYTDAEIAVLLDFARRSNELVRSQTEEIRSR</sequence>
<dbReference type="GO" id="GO:0006950">
    <property type="term" value="P:response to stress"/>
    <property type="evidence" value="ECO:0007669"/>
    <property type="project" value="TreeGrafter"/>
</dbReference>
<gene>
    <name evidence="2" type="ORF">SAMN04489764_0937</name>
</gene>
<feature type="domain" description="HTH marR-type" evidence="1">
    <location>
        <begin position="1"/>
        <end position="134"/>
    </location>
</feature>
<dbReference type="GO" id="GO:0003700">
    <property type="term" value="F:DNA-binding transcription factor activity"/>
    <property type="evidence" value="ECO:0007669"/>
    <property type="project" value="InterPro"/>
</dbReference>
<dbReference type="STRING" id="35622.SAMN04489764_0937"/>